<evidence type="ECO:0000256" key="4">
    <source>
        <dbReference type="ARBA" id="ARBA00022553"/>
    </source>
</evidence>
<dbReference type="PROSITE" id="PS00108">
    <property type="entry name" value="PROTEIN_KINASE_ST"/>
    <property type="match status" value="1"/>
</dbReference>
<evidence type="ECO:0000256" key="10">
    <source>
        <dbReference type="RuleBase" id="RU000304"/>
    </source>
</evidence>
<feature type="binding site" evidence="9">
    <location>
        <position position="148"/>
    </location>
    <ligand>
        <name>ATP</name>
        <dbReference type="ChEBI" id="CHEBI:30616"/>
    </ligand>
</feature>
<gene>
    <name evidence="13" type="ORF">TRFO_23279</name>
</gene>
<dbReference type="InterPro" id="IPR000961">
    <property type="entry name" value="AGC-kinase_C"/>
</dbReference>
<keyword evidence="4" id="KW-0597">Phosphoprotein</keyword>
<evidence type="ECO:0000259" key="11">
    <source>
        <dbReference type="PROSITE" id="PS50011"/>
    </source>
</evidence>
<dbReference type="Gene3D" id="3.30.200.20">
    <property type="entry name" value="Phosphorylase Kinase, domain 1"/>
    <property type="match status" value="1"/>
</dbReference>
<dbReference type="InterPro" id="IPR008271">
    <property type="entry name" value="Ser/Thr_kinase_AS"/>
</dbReference>
<dbReference type="CDD" id="cd05123">
    <property type="entry name" value="STKc_AGC"/>
    <property type="match status" value="1"/>
</dbReference>
<dbReference type="InterPro" id="IPR017441">
    <property type="entry name" value="Protein_kinase_ATP_BS"/>
</dbReference>
<dbReference type="PROSITE" id="PS50011">
    <property type="entry name" value="PROTEIN_KINASE_DOM"/>
    <property type="match status" value="1"/>
</dbReference>
<dbReference type="Proteomes" id="UP000179807">
    <property type="component" value="Unassembled WGS sequence"/>
</dbReference>
<evidence type="ECO:0000259" key="12">
    <source>
        <dbReference type="PROSITE" id="PS51285"/>
    </source>
</evidence>
<evidence type="ECO:0000256" key="1">
    <source>
        <dbReference type="ARBA" id="ARBA00006935"/>
    </source>
</evidence>
<dbReference type="InterPro" id="IPR045270">
    <property type="entry name" value="STKc_AGC"/>
</dbReference>
<comment type="caution">
    <text evidence="13">The sequence shown here is derived from an EMBL/GenBank/DDBJ whole genome shotgun (WGS) entry which is preliminary data.</text>
</comment>
<evidence type="ECO:0000256" key="9">
    <source>
        <dbReference type="PROSITE-ProRule" id="PRU10141"/>
    </source>
</evidence>
<evidence type="ECO:0000256" key="3">
    <source>
        <dbReference type="ARBA" id="ARBA00022527"/>
    </source>
</evidence>
<accession>A0A1J4K9X6</accession>
<dbReference type="InterPro" id="IPR011993">
    <property type="entry name" value="PH-like_dom_sf"/>
</dbReference>
<dbReference type="InterPro" id="IPR001849">
    <property type="entry name" value="PH_domain"/>
</dbReference>
<dbReference type="EMBL" id="MLAK01000672">
    <property type="protein sequence ID" value="OHT08265.1"/>
    <property type="molecule type" value="Genomic_DNA"/>
</dbReference>
<keyword evidence="8 9" id="KW-0067">ATP-binding</keyword>
<comment type="similarity">
    <text evidence="1">Belongs to the protein kinase superfamily. AGC Ser/Thr protein kinase family. RAC subfamily.</text>
</comment>
<dbReference type="FunFam" id="2.30.29.30:FF:000350">
    <property type="entry name" value="AGC family protein kinase"/>
    <property type="match status" value="1"/>
</dbReference>
<evidence type="ECO:0000256" key="7">
    <source>
        <dbReference type="ARBA" id="ARBA00022777"/>
    </source>
</evidence>
<feature type="domain" description="AGC-kinase C-terminal" evidence="12">
    <location>
        <begin position="371"/>
        <end position="438"/>
    </location>
</feature>
<proteinExistence type="inferred from homology"/>
<dbReference type="InterPro" id="IPR000719">
    <property type="entry name" value="Prot_kinase_dom"/>
</dbReference>
<organism evidence="13 14">
    <name type="scientific">Tritrichomonas foetus</name>
    <dbReference type="NCBI Taxonomy" id="1144522"/>
    <lineage>
        <taxon>Eukaryota</taxon>
        <taxon>Metamonada</taxon>
        <taxon>Parabasalia</taxon>
        <taxon>Tritrichomonadida</taxon>
        <taxon>Tritrichomonadidae</taxon>
        <taxon>Tritrichomonas</taxon>
    </lineage>
</organism>
<keyword evidence="14" id="KW-1185">Reference proteome</keyword>
<dbReference type="Pfam" id="PF00069">
    <property type="entry name" value="Pkinase"/>
    <property type="match status" value="1"/>
</dbReference>
<dbReference type="PROSITE" id="PS51285">
    <property type="entry name" value="AGC_KINASE_CTER"/>
    <property type="match status" value="1"/>
</dbReference>
<dbReference type="InterPro" id="IPR011009">
    <property type="entry name" value="Kinase-like_dom_sf"/>
</dbReference>
<dbReference type="SMART" id="SM00220">
    <property type="entry name" value="S_TKc"/>
    <property type="match status" value="1"/>
</dbReference>
<dbReference type="PANTHER" id="PTHR24351">
    <property type="entry name" value="RIBOSOMAL PROTEIN S6 KINASE"/>
    <property type="match status" value="1"/>
</dbReference>
<protein>
    <recommendedName>
        <fullName evidence="2">non-specific serine/threonine protein kinase</fullName>
        <ecNumber evidence="2">2.7.11.1</ecNumber>
    </recommendedName>
</protein>
<evidence type="ECO:0000313" key="13">
    <source>
        <dbReference type="EMBL" id="OHT08265.1"/>
    </source>
</evidence>
<dbReference type="FunFam" id="1.10.510.10:FF:000008">
    <property type="entry name" value="Non-specific serine/threonine protein kinase"/>
    <property type="match status" value="1"/>
</dbReference>
<dbReference type="PROSITE" id="PS00107">
    <property type="entry name" value="PROTEIN_KINASE_ATP"/>
    <property type="match status" value="1"/>
</dbReference>
<dbReference type="GO" id="GO:0004674">
    <property type="term" value="F:protein serine/threonine kinase activity"/>
    <property type="evidence" value="ECO:0007669"/>
    <property type="project" value="UniProtKB-KW"/>
</dbReference>
<keyword evidence="7 13" id="KW-0418">Kinase</keyword>
<dbReference type="OrthoDB" id="63267at2759"/>
<dbReference type="Gene3D" id="1.10.510.10">
    <property type="entry name" value="Transferase(Phosphotransferase) domain 1"/>
    <property type="match status" value="1"/>
</dbReference>
<sequence length="450" mass="51297">MSKTSSHIERTGDVIYCGHLKRKGLFFGIYQACFCELTPNGLFVKKSKSSQKCDAFIEITTDTRIDIFENEKIPRFIVSNGGKDDICLSGENPEEVMTWVVALRSCTFKNYPKLTMDDFDIISVIGRGYYGKVMLCKRKDTGELYAIKTIHKNRLVSNNKVYTVLSERNILVKSHHPFIVELKYAFQTDTKFYLVLEYVPGGELFTHVREAKKLTFDEARLYIAEIALAIDYLHSIGIVYRDLKTENILLASDGHIKLTDFGLSKDISFLETTTTFCGTIEYIAPEIIRREQYTYMVDWWSLGVLSYELIYGATPFFNRNRARLFQAITMQEVRFPTNATPDQIDFISKLLTKDPKKRSTFQDLKDHDFWGGLNFDDILSKKISPKFKPNVSNPENVSNFDSEFTQEPAADSVASPVVGNANFPGFSYTAIPVEDGQKTVDLPEAIPNIQ</sequence>
<dbReference type="EC" id="2.7.11.1" evidence="2"/>
<dbReference type="RefSeq" id="XP_068361401.1">
    <property type="nucleotide sequence ID" value="XM_068503057.1"/>
</dbReference>
<dbReference type="InterPro" id="IPR017892">
    <property type="entry name" value="Pkinase_C"/>
</dbReference>
<dbReference type="VEuPathDB" id="TrichDB:TRFO_23279"/>
<dbReference type="SUPFAM" id="SSF50729">
    <property type="entry name" value="PH domain-like"/>
    <property type="match status" value="1"/>
</dbReference>
<keyword evidence="5" id="KW-0808">Transferase</keyword>
<name>A0A1J4K9X6_9EUKA</name>
<evidence type="ECO:0000256" key="6">
    <source>
        <dbReference type="ARBA" id="ARBA00022741"/>
    </source>
</evidence>
<dbReference type="SMART" id="SM00233">
    <property type="entry name" value="PH"/>
    <property type="match status" value="1"/>
</dbReference>
<dbReference type="CDD" id="cd00821">
    <property type="entry name" value="PH"/>
    <property type="match status" value="1"/>
</dbReference>
<evidence type="ECO:0000256" key="5">
    <source>
        <dbReference type="ARBA" id="ARBA00022679"/>
    </source>
</evidence>
<keyword evidence="3 10" id="KW-0723">Serine/threonine-protein kinase</keyword>
<dbReference type="FunFam" id="3.30.200.20:FF:000628">
    <property type="entry name" value="AGC family protein kinase"/>
    <property type="match status" value="1"/>
</dbReference>
<evidence type="ECO:0000256" key="2">
    <source>
        <dbReference type="ARBA" id="ARBA00012513"/>
    </source>
</evidence>
<reference evidence="13" key="1">
    <citation type="submission" date="2016-10" db="EMBL/GenBank/DDBJ databases">
        <authorList>
            <person name="Benchimol M."/>
            <person name="Almeida L.G."/>
            <person name="Vasconcelos A.T."/>
            <person name="Perreira-Neves A."/>
            <person name="Rosa I.A."/>
            <person name="Tasca T."/>
            <person name="Bogo M.R."/>
            <person name="de Souza W."/>
        </authorList>
    </citation>
    <scope>NUCLEOTIDE SEQUENCE [LARGE SCALE GENOMIC DNA]</scope>
    <source>
        <strain evidence="13">K</strain>
    </source>
</reference>
<dbReference type="Gene3D" id="2.30.29.30">
    <property type="entry name" value="Pleckstrin-homology domain (PH domain)/Phosphotyrosine-binding domain (PTB)"/>
    <property type="match status" value="1"/>
</dbReference>
<dbReference type="Pfam" id="PF00433">
    <property type="entry name" value="Pkinase_C"/>
    <property type="match status" value="1"/>
</dbReference>
<dbReference type="GeneID" id="94837761"/>
<keyword evidence="6 9" id="KW-0547">Nucleotide-binding</keyword>
<dbReference type="SMART" id="SM00133">
    <property type="entry name" value="S_TK_X"/>
    <property type="match status" value="1"/>
</dbReference>
<dbReference type="GO" id="GO:0005524">
    <property type="term" value="F:ATP binding"/>
    <property type="evidence" value="ECO:0007669"/>
    <property type="project" value="UniProtKB-UniRule"/>
</dbReference>
<dbReference type="AlphaFoldDB" id="A0A1J4K9X6"/>
<feature type="domain" description="Protein kinase" evidence="11">
    <location>
        <begin position="119"/>
        <end position="370"/>
    </location>
</feature>
<dbReference type="SUPFAM" id="SSF56112">
    <property type="entry name" value="Protein kinase-like (PK-like)"/>
    <property type="match status" value="1"/>
</dbReference>
<evidence type="ECO:0000256" key="8">
    <source>
        <dbReference type="ARBA" id="ARBA00022840"/>
    </source>
</evidence>
<evidence type="ECO:0000313" key="14">
    <source>
        <dbReference type="Proteomes" id="UP000179807"/>
    </source>
</evidence>